<evidence type="ECO:0000256" key="1">
    <source>
        <dbReference type="SAM" id="Coils"/>
    </source>
</evidence>
<dbReference type="InterPro" id="IPR014001">
    <property type="entry name" value="Helicase_ATP-bd"/>
</dbReference>
<reference evidence="3" key="1">
    <citation type="submission" date="2022-07" db="EMBL/GenBank/DDBJ databases">
        <title>Enhanced cultured diversity of the mouse gut microbiota enables custom-made synthetic communities.</title>
        <authorList>
            <person name="Afrizal A."/>
        </authorList>
    </citation>
    <scope>NUCLEOTIDE SEQUENCE</scope>
    <source>
        <strain evidence="3">DSM 29482</strain>
    </source>
</reference>
<dbReference type="InterPro" id="IPR025285">
    <property type="entry name" value="DUF4145"/>
</dbReference>
<proteinExistence type="predicted"/>
<dbReference type="Pfam" id="PF08463">
    <property type="entry name" value="EcoEI_R_C"/>
    <property type="match status" value="1"/>
</dbReference>
<dbReference type="SMART" id="SM00487">
    <property type="entry name" value="DEXDc"/>
    <property type="match status" value="1"/>
</dbReference>
<protein>
    <submittedName>
        <fullName evidence="3">DEAD/DEAH box helicase family protein</fullName>
    </submittedName>
</protein>
<sequence length="1109" mass="129891">MVSNFEYLKREKKYDKFVDACIEAERLMNVSYSATATFARRALELAVKWVYANDGELKVPYQDNLASLIYNYEFKSLVEPEMIDLLSYIHKLGNKAVHTTMAVRREEAVLSLRNLFTFTSWIDYCYSEEFQEIEFDENLLGDNNRFKKTAQEKEELFEVLSQKDRKLEEVVEENKRLRKENESKRRENQKNRTYKVDEISEFETRKMYIDLNLELNGWKIGSDCLEEVEVKHMDNSSGIGFVDYVLYGDDGNPLAIIEVKKTSVSPRIGKVQAKMYAEAIEIETGIRPIIFYTNGIDYYIWDDTDYPERKLSGIYSKKDLESLNFKKKNKKSLKNPDIKDEITNRPYQKEAITRVLEAYEKGHRKALLVMATGSGKTRTAASIVDILIRRNWVKNILFLADRTALVKQAKQSFNEYLPSLSLCNLLNNKDDINSRMIFSTYPTMMNAIDVVKSKDGKKMFTNGHFDLIIIDESHRSIYKKYQDIFDYFDANLLGLTATPVDEIDRNTYRVFELEDNNPTFAYELEEAIEDGYLVDYGQPKVYDLKLMRDGIKYSELSEEEREQFEMTFDEFEDISGEELNRSLFNKDTVDIVIQELMEKGIKVEGGDKLGKTIIFAANQRHADFIVERFDALYPEYKGHFAQAIYHNINYVDNLIDNFKDKDSYPQIAVSVDMLDTGIDVPELVNLVFFKKVRSKAKFWQMIGRGTRLCEDLFGPGLHKEKFFIFDYYRNFEFFDINKKGVEGNVQKSITENIFNIKIDIIKALEHLDYQESDLIEYRNELIDNVLKDISNINKNRFNANMRIHLINKYSNKEAFKTLSEKDVLNLKEEISPLIISTDEDKLAKSFDYLMYIIEFAYLEKRPMNRPKGRVISTAEKLETKGTISQVRDNKEIIDKIQTEEFWEEANIFDYELVRKALRDLIKLIDKENRKIYYTDFKDEIVEVKDGEAIYNVNDLGNYKKRVEHYLKEYEDNLPIYKLKNNEKLTRSDIKYFEKILWKEIGSREEYVQTYGDQSLLKLVASITGMERAAAEKEFSKFLKDENLNSDQIDFVNSIVDYIVKNGSIEKPVLQQYPFNKNGGVINLFKDRMDVAKDIVAVIDKVNGRLESIN</sequence>
<dbReference type="SUPFAM" id="SSF52540">
    <property type="entry name" value="P-loop containing nucleoside triphosphate hydrolases"/>
    <property type="match status" value="2"/>
</dbReference>
<dbReference type="Pfam" id="PF00271">
    <property type="entry name" value="Helicase_C"/>
    <property type="match status" value="1"/>
</dbReference>
<keyword evidence="1" id="KW-0175">Coiled coil</keyword>
<dbReference type="InterPro" id="IPR050742">
    <property type="entry name" value="Helicase_Restrict-Modif_Enz"/>
</dbReference>
<dbReference type="GO" id="GO:0016787">
    <property type="term" value="F:hydrolase activity"/>
    <property type="evidence" value="ECO:0007669"/>
    <property type="project" value="InterPro"/>
</dbReference>
<dbReference type="GO" id="GO:0005829">
    <property type="term" value="C:cytosol"/>
    <property type="evidence" value="ECO:0007669"/>
    <property type="project" value="TreeGrafter"/>
</dbReference>
<dbReference type="CDD" id="cd18032">
    <property type="entry name" value="DEXHc_RE_I_III_res"/>
    <property type="match status" value="1"/>
</dbReference>
<comment type="caution">
    <text evidence="3">The sequence shown here is derived from an EMBL/GenBank/DDBJ whole genome shotgun (WGS) entry which is preliminary data.</text>
</comment>
<evidence type="ECO:0000259" key="2">
    <source>
        <dbReference type="PROSITE" id="PS51192"/>
    </source>
</evidence>
<dbReference type="PANTHER" id="PTHR47396:SF1">
    <property type="entry name" value="ATP-DEPENDENT HELICASE IRC3-RELATED"/>
    <property type="match status" value="1"/>
</dbReference>
<dbReference type="InterPro" id="IPR013670">
    <property type="entry name" value="EcoEI_R_C_dom"/>
</dbReference>
<evidence type="ECO:0000313" key="4">
    <source>
        <dbReference type="Proteomes" id="UP001142078"/>
    </source>
</evidence>
<dbReference type="GO" id="GO:0004386">
    <property type="term" value="F:helicase activity"/>
    <property type="evidence" value="ECO:0007669"/>
    <property type="project" value="UniProtKB-KW"/>
</dbReference>
<keyword evidence="4" id="KW-1185">Reference proteome</keyword>
<dbReference type="CDD" id="cd18799">
    <property type="entry name" value="SF2_C_EcoAI-like"/>
    <property type="match status" value="1"/>
</dbReference>
<dbReference type="AlphaFoldDB" id="A0A9X2MJ06"/>
<dbReference type="Proteomes" id="UP001142078">
    <property type="component" value="Unassembled WGS sequence"/>
</dbReference>
<keyword evidence="3" id="KW-0547">Nucleotide-binding</keyword>
<dbReference type="PROSITE" id="PS51192">
    <property type="entry name" value="HELICASE_ATP_BIND_1"/>
    <property type="match status" value="1"/>
</dbReference>
<feature type="domain" description="Helicase ATP-binding" evidence="2">
    <location>
        <begin position="357"/>
        <end position="517"/>
    </location>
</feature>
<dbReference type="GO" id="GO:0006304">
    <property type="term" value="P:DNA modification"/>
    <property type="evidence" value="ECO:0007669"/>
    <property type="project" value="InterPro"/>
</dbReference>
<organism evidence="3 4">
    <name type="scientific">Anaerosalibacter massiliensis</name>
    <dbReference type="NCBI Taxonomy" id="1347392"/>
    <lineage>
        <taxon>Bacteria</taxon>
        <taxon>Bacillati</taxon>
        <taxon>Bacillota</taxon>
        <taxon>Tissierellia</taxon>
        <taxon>Tissierellales</taxon>
        <taxon>Sporanaerobacteraceae</taxon>
        <taxon>Anaerosalibacter</taxon>
    </lineage>
</organism>
<dbReference type="Pfam" id="PF13643">
    <property type="entry name" value="DUF4145"/>
    <property type="match status" value="1"/>
</dbReference>
<keyword evidence="3" id="KW-0067">ATP-binding</keyword>
<dbReference type="Pfam" id="PF04851">
    <property type="entry name" value="ResIII"/>
    <property type="match status" value="1"/>
</dbReference>
<dbReference type="EMBL" id="JANJZL010000007">
    <property type="protein sequence ID" value="MCR2044604.1"/>
    <property type="molecule type" value="Genomic_DNA"/>
</dbReference>
<dbReference type="GO" id="GO:0005524">
    <property type="term" value="F:ATP binding"/>
    <property type="evidence" value="ECO:0007669"/>
    <property type="project" value="InterPro"/>
</dbReference>
<dbReference type="GO" id="GO:0003677">
    <property type="term" value="F:DNA binding"/>
    <property type="evidence" value="ECO:0007669"/>
    <property type="project" value="InterPro"/>
</dbReference>
<keyword evidence="3" id="KW-0378">Hydrolase</keyword>
<feature type="coiled-coil region" evidence="1">
    <location>
        <begin position="153"/>
        <end position="187"/>
    </location>
</feature>
<dbReference type="InterPro" id="IPR001650">
    <property type="entry name" value="Helicase_C-like"/>
</dbReference>
<name>A0A9X2MJ06_9FIRM</name>
<accession>A0A9X2MJ06</accession>
<dbReference type="InterPro" id="IPR027417">
    <property type="entry name" value="P-loop_NTPase"/>
</dbReference>
<dbReference type="InterPro" id="IPR006935">
    <property type="entry name" value="Helicase/UvrB_N"/>
</dbReference>
<evidence type="ECO:0000313" key="3">
    <source>
        <dbReference type="EMBL" id="MCR2044604.1"/>
    </source>
</evidence>
<dbReference type="PANTHER" id="PTHR47396">
    <property type="entry name" value="TYPE I RESTRICTION ENZYME ECOKI R PROTEIN"/>
    <property type="match status" value="1"/>
</dbReference>
<dbReference type="Gene3D" id="3.40.50.300">
    <property type="entry name" value="P-loop containing nucleotide triphosphate hydrolases"/>
    <property type="match status" value="2"/>
</dbReference>
<dbReference type="RefSeq" id="WP_257490538.1">
    <property type="nucleotide sequence ID" value="NZ_JANJZL010000007.1"/>
</dbReference>
<gene>
    <name evidence="3" type="ORF">NSA23_10825</name>
</gene>
<keyword evidence="3" id="KW-0347">Helicase</keyword>